<dbReference type="GO" id="GO:0005634">
    <property type="term" value="C:nucleus"/>
    <property type="evidence" value="ECO:0007669"/>
    <property type="project" value="UniProtKB-SubCell"/>
</dbReference>
<dbReference type="CDD" id="cd11393">
    <property type="entry name" value="bHLH_AtbHLH_like"/>
    <property type="match status" value="1"/>
</dbReference>
<feature type="region of interest" description="Disordered" evidence="6">
    <location>
        <begin position="165"/>
        <end position="185"/>
    </location>
</feature>
<keyword evidence="5" id="KW-0539">Nucleus</keyword>
<comment type="subcellular location">
    <subcellularLocation>
        <location evidence="1">Nucleus</location>
    </subcellularLocation>
</comment>
<feature type="compositionally biased region" description="Gly residues" evidence="6">
    <location>
        <begin position="172"/>
        <end position="181"/>
    </location>
</feature>
<evidence type="ECO:0000259" key="7">
    <source>
        <dbReference type="PROSITE" id="PS50888"/>
    </source>
</evidence>
<proteinExistence type="predicted"/>
<dbReference type="SUPFAM" id="SSF47459">
    <property type="entry name" value="HLH, helix-loop-helix DNA-binding domain"/>
    <property type="match status" value="1"/>
</dbReference>
<evidence type="ECO:0000313" key="8">
    <source>
        <dbReference type="EMBL" id="KAF7120475.1"/>
    </source>
</evidence>
<dbReference type="GO" id="GO:0000978">
    <property type="term" value="F:RNA polymerase II cis-regulatory region sequence-specific DNA binding"/>
    <property type="evidence" value="ECO:0007669"/>
    <property type="project" value="TreeGrafter"/>
</dbReference>
<name>A0A834L6Y5_RHOSS</name>
<dbReference type="InterPro" id="IPR045843">
    <property type="entry name" value="IND-like"/>
</dbReference>
<organism evidence="8 9">
    <name type="scientific">Rhododendron simsii</name>
    <name type="common">Sims's rhododendron</name>
    <dbReference type="NCBI Taxonomy" id="118357"/>
    <lineage>
        <taxon>Eukaryota</taxon>
        <taxon>Viridiplantae</taxon>
        <taxon>Streptophyta</taxon>
        <taxon>Embryophyta</taxon>
        <taxon>Tracheophyta</taxon>
        <taxon>Spermatophyta</taxon>
        <taxon>Magnoliopsida</taxon>
        <taxon>eudicotyledons</taxon>
        <taxon>Gunneridae</taxon>
        <taxon>Pentapetalae</taxon>
        <taxon>asterids</taxon>
        <taxon>Ericales</taxon>
        <taxon>Ericaceae</taxon>
        <taxon>Ericoideae</taxon>
        <taxon>Rhodoreae</taxon>
        <taxon>Rhododendron</taxon>
    </lineage>
</organism>
<reference evidence="8" key="1">
    <citation type="submission" date="2019-11" db="EMBL/GenBank/DDBJ databases">
        <authorList>
            <person name="Liu Y."/>
            <person name="Hou J."/>
            <person name="Li T.-Q."/>
            <person name="Guan C.-H."/>
            <person name="Wu X."/>
            <person name="Wu H.-Z."/>
            <person name="Ling F."/>
            <person name="Zhang R."/>
            <person name="Shi X.-G."/>
            <person name="Ren J.-P."/>
            <person name="Chen E.-F."/>
            <person name="Sun J.-M."/>
        </authorList>
    </citation>
    <scope>NUCLEOTIDE SEQUENCE</scope>
    <source>
        <strain evidence="8">Adult_tree_wgs_1</strain>
        <tissue evidence="8">Leaves</tissue>
    </source>
</reference>
<keyword evidence="2" id="KW-0805">Transcription regulation</keyword>
<dbReference type="Proteomes" id="UP000626092">
    <property type="component" value="Unassembled WGS sequence"/>
</dbReference>
<dbReference type="Pfam" id="PF00010">
    <property type="entry name" value="HLH"/>
    <property type="match status" value="1"/>
</dbReference>
<evidence type="ECO:0000256" key="2">
    <source>
        <dbReference type="ARBA" id="ARBA00023015"/>
    </source>
</evidence>
<gene>
    <name evidence="8" type="ORF">RHSIM_Rhsim13G0124800</name>
</gene>
<dbReference type="PANTHER" id="PTHR16223">
    <property type="entry name" value="TRANSCRIPTION FACTOR BHLH83-RELATED"/>
    <property type="match status" value="1"/>
</dbReference>
<evidence type="ECO:0000256" key="1">
    <source>
        <dbReference type="ARBA" id="ARBA00004123"/>
    </source>
</evidence>
<comment type="caution">
    <text evidence="8">The sequence shown here is derived from an EMBL/GenBank/DDBJ whole genome shotgun (WGS) entry which is preliminary data.</text>
</comment>
<dbReference type="PANTHER" id="PTHR16223:SF49">
    <property type="entry name" value="TRANSCRIPTION FACTOR BHLH52-RELATED"/>
    <property type="match status" value="1"/>
</dbReference>
<accession>A0A834L6Y5</accession>
<dbReference type="PROSITE" id="PS50888">
    <property type="entry name" value="BHLH"/>
    <property type="match status" value="1"/>
</dbReference>
<dbReference type="Gene3D" id="4.10.280.10">
    <property type="entry name" value="Helix-loop-helix DNA-binding domain"/>
    <property type="match status" value="1"/>
</dbReference>
<evidence type="ECO:0000256" key="6">
    <source>
        <dbReference type="SAM" id="MobiDB-lite"/>
    </source>
</evidence>
<evidence type="ECO:0000256" key="5">
    <source>
        <dbReference type="ARBA" id="ARBA00023242"/>
    </source>
</evidence>
<keyword evidence="3" id="KW-0238">DNA-binding</keyword>
<evidence type="ECO:0000313" key="9">
    <source>
        <dbReference type="Proteomes" id="UP000626092"/>
    </source>
</evidence>
<dbReference type="InterPro" id="IPR036638">
    <property type="entry name" value="HLH_DNA-bd_sf"/>
</dbReference>
<dbReference type="InterPro" id="IPR011598">
    <property type="entry name" value="bHLH_dom"/>
</dbReference>
<evidence type="ECO:0000256" key="3">
    <source>
        <dbReference type="ARBA" id="ARBA00023125"/>
    </source>
</evidence>
<evidence type="ECO:0000256" key="4">
    <source>
        <dbReference type="ARBA" id="ARBA00023163"/>
    </source>
</evidence>
<dbReference type="SMART" id="SM00353">
    <property type="entry name" value="HLH"/>
    <property type="match status" value="1"/>
</dbReference>
<dbReference type="AlphaFoldDB" id="A0A834L6Y5"/>
<keyword evidence="4" id="KW-0804">Transcription</keyword>
<dbReference type="InterPro" id="IPR045239">
    <property type="entry name" value="bHLH95_bHLH"/>
</dbReference>
<protein>
    <recommendedName>
        <fullName evidence="7">BHLH domain-containing protein</fullName>
    </recommendedName>
</protein>
<keyword evidence="9" id="KW-1185">Reference proteome</keyword>
<dbReference type="GO" id="GO:0046983">
    <property type="term" value="F:protein dimerization activity"/>
    <property type="evidence" value="ECO:0007669"/>
    <property type="project" value="InterPro"/>
</dbReference>
<feature type="domain" description="BHLH" evidence="7">
    <location>
        <begin position="180"/>
        <end position="229"/>
    </location>
</feature>
<dbReference type="EMBL" id="WJXA01000013">
    <property type="protein sequence ID" value="KAF7120475.1"/>
    <property type="molecule type" value="Genomic_DNA"/>
</dbReference>
<dbReference type="OrthoDB" id="1921534at2759"/>
<sequence>MALSVYNSNWAPLKHLNFPPPEITNPAFPVPPQALPELDMELLAFQDHLFYPDYPCSTSIDPLFHHPANSDLNILPCLALPPPPPPLDNSIPPQPFQYSYQYPKRQKCYEDEYYDYCYYPEEELMPSLKPDGFIANPPLLTPEFSLPEIYGPIVPAFDYGGCGDQEASGGKRASGGGGGGSLSAQSIAARQRRRKITEKTQELGKLIPGGHKMNTAEMFHAASKYIKCLQAQVGILEFMGSVQENQEESLLHTRELQALASSPSIQEKLYSLDKCLVPKQFIGTLANYPDLQSNALISTELHQLMRTSSG</sequence>
<dbReference type="GO" id="GO:0000981">
    <property type="term" value="F:DNA-binding transcription factor activity, RNA polymerase II-specific"/>
    <property type="evidence" value="ECO:0007669"/>
    <property type="project" value="TreeGrafter"/>
</dbReference>